<dbReference type="Proteomes" id="UP000078544">
    <property type="component" value="Unassembled WGS sequence"/>
</dbReference>
<dbReference type="OrthoDB" id="5403157at2759"/>
<organism evidence="2 3">
    <name type="scientific">Moelleriella libera RCEF 2490</name>
    <dbReference type="NCBI Taxonomy" id="1081109"/>
    <lineage>
        <taxon>Eukaryota</taxon>
        <taxon>Fungi</taxon>
        <taxon>Dikarya</taxon>
        <taxon>Ascomycota</taxon>
        <taxon>Pezizomycotina</taxon>
        <taxon>Sordariomycetes</taxon>
        <taxon>Hypocreomycetidae</taxon>
        <taxon>Hypocreales</taxon>
        <taxon>Clavicipitaceae</taxon>
        <taxon>Moelleriella</taxon>
    </lineage>
</organism>
<evidence type="ECO:0000256" key="1">
    <source>
        <dbReference type="SAM" id="MobiDB-lite"/>
    </source>
</evidence>
<name>A0A166N9G9_9HYPO</name>
<feature type="compositionally biased region" description="Polar residues" evidence="1">
    <location>
        <begin position="74"/>
        <end position="98"/>
    </location>
</feature>
<keyword evidence="3" id="KW-1185">Reference proteome</keyword>
<evidence type="ECO:0000313" key="3">
    <source>
        <dbReference type="Proteomes" id="UP000078544"/>
    </source>
</evidence>
<proteinExistence type="predicted"/>
<feature type="region of interest" description="Disordered" evidence="1">
    <location>
        <begin position="303"/>
        <end position="324"/>
    </location>
</feature>
<protein>
    <submittedName>
        <fullName evidence="2">Uncharacterized protein</fullName>
    </submittedName>
</protein>
<feature type="region of interest" description="Disordered" evidence="1">
    <location>
        <begin position="1"/>
        <end position="36"/>
    </location>
</feature>
<dbReference type="STRING" id="1081109.A0A166N9G9"/>
<comment type="caution">
    <text evidence="2">The sequence shown here is derived from an EMBL/GenBank/DDBJ whole genome shotgun (WGS) entry which is preliminary data.</text>
</comment>
<dbReference type="AlphaFoldDB" id="A0A166N9G9"/>
<feature type="compositionally biased region" description="Pro residues" evidence="1">
    <location>
        <begin position="218"/>
        <end position="227"/>
    </location>
</feature>
<sequence length="362" mass="38522">MASFARSFKPSSVLLSPRRRPGVPGRTLSSSSDLSLTPSSIAAYQTDYFVDQPATSAPGTPCLSPAAGPAPEEVSQSAHASPESTSNSPRATNSSSNPIAIELPKLKKLSSGPFSTPPEPLSARGELKGGYFPLHEGPKSRVHRAHPFLQETAHSQQARGPDSITMQAERARNPHSARMASLSNTSTPVSSYIAPGFHDAPLPLGKYYPTNYEQQNPAPAPKSPRPAPAVDVVPSSMKPDSQLPRSRPETGRGDNPQLEMRRRMQQYQRDMIAQAAMGLDRTTSSPGAALNGLPIKETWNAGSATHRPLSPKLHPLGSPGPVTPMELEANNSNYLDPALKLTSPLALGELKVSSADRTPNSL</sequence>
<reference evidence="2 3" key="1">
    <citation type="journal article" date="2016" name="Genome Biol. Evol.">
        <title>Divergent and convergent evolution of fungal pathogenicity.</title>
        <authorList>
            <person name="Shang Y."/>
            <person name="Xiao G."/>
            <person name="Zheng P."/>
            <person name="Cen K."/>
            <person name="Zhan S."/>
            <person name="Wang C."/>
        </authorList>
    </citation>
    <scope>NUCLEOTIDE SEQUENCE [LARGE SCALE GENOMIC DNA]</scope>
    <source>
        <strain evidence="2 3">RCEF 2490</strain>
    </source>
</reference>
<dbReference type="EMBL" id="AZGY01000029">
    <property type="protein sequence ID" value="KZZ88510.1"/>
    <property type="molecule type" value="Genomic_DNA"/>
</dbReference>
<feature type="compositionally biased region" description="Polar residues" evidence="1">
    <location>
        <begin position="181"/>
        <end position="190"/>
    </location>
</feature>
<gene>
    <name evidence="2" type="ORF">AAL_08068</name>
</gene>
<evidence type="ECO:0000313" key="2">
    <source>
        <dbReference type="EMBL" id="KZZ88510.1"/>
    </source>
</evidence>
<feature type="region of interest" description="Disordered" evidence="1">
    <location>
        <begin position="167"/>
        <end position="259"/>
    </location>
</feature>
<feature type="region of interest" description="Disordered" evidence="1">
    <location>
        <begin position="52"/>
        <end position="139"/>
    </location>
</feature>
<accession>A0A166N9G9</accession>